<dbReference type="GeneID" id="18250465"/>
<dbReference type="EMBL" id="GL996527">
    <property type="protein sequence ID" value="EGV62114.1"/>
    <property type="molecule type" value="Genomic_DNA"/>
</dbReference>
<dbReference type="Pfam" id="PF10336">
    <property type="entry name" value="DUF2420"/>
    <property type="match status" value="1"/>
</dbReference>
<dbReference type="Proteomes" id="UP000000707">
    <property type="component" value="Unassembled WGS sequence"/>
</dbReference>
<gene>
    <name evidence="2" type="ORF">CANTEDRAFT_94997</name>
</gene>
<accession>G3BAU6</accession>
<dbReference type="OrthoDB" id="2507795at2759"/>
<reference evidence="2 3" key="1">
    <citation type="journal article" date="2011" name="Proc. Natl. Acad. Sci. U.S.A.">
        <title>Comparative genomics of xylose-fermenting fungi for enhanced biofuel production.</title>
        <authorList>
            <person name="Wohlbach D.J."/>
            <person name="Kuo A."/>
            <person name="Sato T.K."/>
            <person name="Potts K.M."/>
            <person name="Salamov A.A."/>
            <person name="LaButti K.M."/>
            <person name="Sun H."/>
            <person name="Clum A."/>
            <person name="Pangilinan J.L."/>
            <person name="Lindquist E.A."/>
            <person name="Lucas S."/>
            <person name="Lapidus A."/>
            <person name="Jin M."/>
            <person name="Gunawan C."/>
            <person name="Balan V."/>
            <person name="Dale B.E."/>
            <person name="Jeffries T.W."/>
            <person name="Zinkel R."/>
            <person name="Barry K.W."/>
            <person name="Grigoriev I.V."/>
            <person name="Gasch A.P."/>
        </authorList>
    </citation>
    <scope>NUCLEOTIDE SEQUENCE [LARGE SCALE GENOMIC DNA]</scope>
    <source>
        <strain evidence="3">ATCC 10573 / BCRC 21748 / CBS 615 / JCM 9827 / NBRC 10315 / NRRL Y-1498 / VKM Y-70</strain>
    </source>
</reference>
<dbReference type="InterPro" id="IPR018822">
    <property type="entry name" value="UPF0646"/>
</dbReference>
<keyword evidence="3" id="KW-1185">Reference proteome</keyword>
<dbReference type="KEGG" id="cten:18250465"/>
<evidence type="ECO:0000313" key="2">
    <source>
        <dbReference type="EMBL" id="EGV62114.1"/>
    </source>
</evidence>
<protein>
    <submittedName>
        <fullName evidence="2">Uncharacterized protein</fullName>
    </submittedName>
</protein>
<name>G3BAU6_CANTC</name>
<feature type="compositionally biased region" description="Basic and acidic residues" evidence="1">
    <location>
        <begin position="12"/>
        <end position="24"/>
    </location>
</feature>
<dbReference type="eggNOG" id="ENOG502SBW0">
    <property type="taxonomic scope" value="Eukaryota"/>
</dbReference>
<organism evidence="3">
    <name type="scientific">Candida tenuis (strain ATCC 10573 / BCRC 21748 / CBS 615 / JCM 9827 / NBRC 10315 / NRRL Y-1498 / VKM Y-70)</name>
    <name type="common">Yeast</name>
    <name type="synonym">Yamadazyma tenuis</name>
    <dbReference type="NCBI Taxonomy" id="590646"/>
    <lineage>
        <taxon>Eukaryota</taxon>
        <taxon>Fungi</taxon>
        <taxon>Dikarya</taxon>
        <taxon>Ascomycota</taxon>
        <taxon>Saccharomycotina</taxon>
        <taxon>Pichiomycetes</taxon>
        <taxon>Debaryomycetaceae</taxon>
        <taxon>Yamadazyma</taxon>
    </lineage>
</organism>
<dbReference type="RefSeq" id="XP_006688284.1">
    <property type="nucleotide sequence ID" value="XM_006688221.1"/>
</dbReference>
<feature type="compositionally biased region" description="Low complexity" evidence="1">
    <location>
        <begin position="31"/>
        <end position="44"/>
    </location>
</feature>
<feature type="region of interest" description="Disordered" evidence="1">
    <location>
        <begin position="1"/>
        <end position="51"/>
    </location>
</feature>
<proteinExistence type="predicted"/>
<dbReference type="STRING" id="590646.G3BAU6"/>
<feature type="compositionally biased region" description="Basic and acidic residues" evidence="1">
    <location>
        <begin position="307"/>
        <end position="319"/>
    </location>
</feature>
<dbReference type="AlphaFoldDB" id="G3BAU6"/>
<feature type="compositionally biased region" description="Polar residues" evidence="1">
    <location>
        <begin position="293"/>
        <end position="304"/>
    </location>
</feature>
<feature type="region of interest" description="Disordered" evidence="1">
    <location>
        <begin position="284"/>
        <end position="319"/>
    </location>
</feature>
<sequence length="319" mass="35651">MLNKARSLKGVVSDKTHSDTEPGPHSKQPLANSSHSSNASRAFSPISHSSGSEPVAAAYARKYNFNGPREANSTLDNLDHRTLAKPHDPSQAGLEQAPMSRSQHPQSMINSSDMAVGTSNSLIPFEIETKKVPIVLTIEDTQFLLLSLSEDQMVQFERLVPLMALFENTSLLESSIGELFEIIRTDDDLVELHNYTKMDELVLTIPELNGIKISEDNIYTRNILINDFTKMFNALTYKTASEDLNFSHLNFSISVQPRFITDFNALNDSIRRGHGFESVHSNRFARRRRHSSDAGSNKNANVNDSNDDNKFKKARIDGE</sequence>
<evidence type="ECO:0000256" key="1">
    <source>
        <dbReference type="SAM" id="MobiDB-lite"/>
    </source>
</evidence>
<dbReference type="HOGENOM" id="CLU_871521_0_0_1"/>
<evidence type="ECO:0000313" key="3">
    <source>
        <dbReference type="Proteomes" id="UP000000707"/>
    </source>
</evidence>